<dbReference type="EMBL" id="JASMQC010000050">
    <property type="protein sequence ID" value="KAK1929325.1"/>
    <property type="molecule type" value="Genomic_DNA"/>
</dbReference>
<feature type="compositionally biased region" description="Basic and acidic residues" evidence="1">
    <location>
        <begin position="221"/>
        <end position="230"/>
    </location>
</feature>
<reference evidence="2" key="1">
    <citation type="submission" date="2023-08" db="EMBL/GenBank/DDBJ databases">
        <title>Reference Genome Resource for the Citrus Pathogen Phytophthora citrophthora.</title>
        <authorList>
            <person name="Moller H."/>
            <person name="Coetzee B."/>
            <person name="Rose L.J."/>
            <person name="Van Niekerk J.M."/>
        </authorList>
    </citation>
    <scope>NUCLEOTIDE SEQUENCE</scope>
    <source>
        <strain evidence="2">STE-U-9442</strain>
    </source>
</reference>
<feature type="compositionally biased region" description="Basic residues" evidence="1">
    <location>
        <begin position="141"/>
        <end position="156"/>
    </location>
</feature>
<feature type="compositionally biased region" description="Basic and acidic residues" evidence="1">
    <location>
        <begin position="949"/>
        <end position="961"/>
    </location>
</feature>
<proteinExistence type="predicted"/>
<keyword evidence="3" id="KW-1185">Reference proteome</keyword>
<organism evidence="2 3">
    <name type="scientific">Phytophthora citrophthora</name>
    <dbReference type="NCBI Taxonomy" id="4793"/>
    <lineage>
        <taxon>Eukaryota</taxon>
        <taxon>Sar</taxon>
        <taxon>Stramenopiles</taxon>
        <taxon>Oomycota</taxon>
        <taxon>Peronosporomycetes</taxon>
        <taxon>Peronosporales</taxon>
        <taxon>Peronosporaceae</taxon>
        <taxon>Phytophthora</taxon>
    </lineage>
</organism>
<feature type="compositionally biased region" description="Basic and acidic residues" evidence="1">
    <location>
        <begin position="1016"/>
        <end position="1042"/>
    </location>
</feature>
<feature type="compositionally biased region" description="Basic residues" evidence="1">
    <location>
        <begin position="82"/>
        <end position="99"/>
    </location>
</feature>
<feature type="compositionally biased region" description="Basic and acidic residues" evidence="1">
    <location>
        <begin position="368"/>
        <end position="379"/>
    </location>
</feature>
<dbReference type="Proteomes" id="UP001259832">
    <property type="component" value="Unassembled WGS sequence"/>
</dbReference>
<evidence type="ECO:0000256" key="1">
    <source>
        <dbReference type="SAM" id="MobiDB-lite"/>
    </source>
</evidence>
<feature type="compositionally biased region" description="Basic and acidic residues" evidence="1">
    <location>
        <begin position="293"/>
        <end position="306"/>
    </location>
</feature>
<feature type="compositionally biased region" description="Basic and acidic residues" evidence="1">
    <location>
        <begin position="242"/>
        <end position="283"/>
    </location>
</feature>
<feature type="compositionally biased region" description="Basic residues" evidence="1">
    <location>
        <begin position="938"/>
        <end position="948"/>
    </location>
</feature>
<feature type="region of interest" description="Disordered" evidence="1">
    <location>
        <begin position="852"/>
        <end position="1182"/>
    </location>
</feature>
<feature type="compositionally biased region" description="Basic and acidic residues" evidence="1">
    <location>
        <begin position="896"/>
        <end position="914"/>
    </location>
</feature>
<gene>
    <name evidence="2" type="ORF">P3T76_015277</name>
</gene>
<evidence type="ECO:0000313" key="2">
    <source>
        <dbReference type="EMBL" id="KAK1929325.1"/>
    </source>
</evidence>
<feature type="compositionally biased region" description="Polar residues" evidence="1">
    <location>
        <begin position="1071"/>
        <end position="1090"/>
    </location>
</feature>
<feature type="compositionally biased region" description="Basic and acidic residues" evidence="1">
    <location>
        <begin position="1138"/>
        <end position="1151"/>
    </location>
</feature>
<feature type="compositionally biased region" description="Low complexity" evidence="1">
    <location>
        <begin position="1169"/>
        <end position="1182"/>
    </location>
</feature>
<feature type="compositionally biased region" description="Basic and acidic residues" evidence="1">
    <location>
        <begin position="318"/>
        <end position="329"/>
    </location>
</feature>
<feature type="compositionally biased region" description="Polar residues" evidence="1">
    <location>
        <begin position="343"/>
        <end position="353"/>
    </location>
</feature>
<feature type="compositionally biased region" description="Polar residues" evidence="1">
    <location>
        <begin position="882"/>
        <end position="895"/>
    </location>
</feature>
<protein>
    <submittedName>
        <fullName evidence="2">Uncharacterized protein</fullName>
    </submittedName>
</protein>
<accession>A0AAD9G000</accession>
<evidence type="ECO:0000313" key="3">
    <source>
        <dbReference type="Proteomes" id="UP001259832"/>
    </source>
</evidence>
<sequence>MGEKSQVTLLKKGLPWLKRLQGALDDDDSSDSCSLSTDVTPKKATPVKKEEPKSKRIKKRRPLQLKSESSDDASSDGSGGKKEKKRRLVKKPVKVRHKQTKDVGPRVDSATTTGSAVKGKRVGKLASRVAIDINEKTPAIKQKRQQPAKPQKATKSRLKESRAAQKASTAVDADVEDEGEPRRQRKMRPVAAKEGMKRKRKVAPSTKADSKTDPADSSTRVIDKDPDSKPDAVVPPVVTKDVAAEIENHEDKTTPARPEGKDAAKVTKRKDSATTSTKEDSKTDPVSSPTRTIDNRPDSRSDEKCDVVPAAVTMDVADDLKKNEGDKMKVISPARAEDEEESSVVNGNAPSETTKAECDTKPPVVTKETSDATSEKITEEGTGQGKPEDPKVLNGMSTIGNAEPPKVELVKTEEGQTNIQKTESLRETELLDTPRKSPCGGESAAPPSCSKIIQDEGGQAKLPTPKIDENTTEELLENIPIPRKTKEEEDALDNVPIPRKTREEEKALDSMPIPRKTKERGVSSPLPSASSFVIPKRTFAKTDGGFKATGQVGRAVSRSSPFKRSLDPPVTIRVPPQPSPQSSPAAEFIPPQRKRTKNPVPVKNAPLSPQDRALMRLSRKRNSIFVAAAELAADSTDTMGSKKGPTTRMMGYEVYDEEGKMLSDLIPRLTCATKHEMASDRESFAASFFGVSCLAPKAKGDSVVNERGATEAGARKINCYEELRFERPEDRELYQRKMYGTTFVPQNVRGRTTLIVRNARFERKSTGIRFNQDRDREEFAAAMSKRYTFKKSVPRCDIPRENWQRLMRNQPGTVYLHYYNREDAERASQVFRDDDGQLLQIRLELKAGAKIKTGYSSSSGSRPEHTPRRSCSSERSALEPSPLSSQHGSARNTPTWRRDRSSASHSDRNSRYDRGAPPPLARWQRGEDRYGPTVSGNKRLRERRSRSRSRPESFQRQRNDSYGRAGSETGGVTKPSGADMIDGSNVNDVNDDATGSPAPKRARTAPLSPRRSPTSDQDRRGGEKKVEDDLGAHEAGEIKKSAEVALSSPVGNSDGDGRWEQQRGRSPPRRWQQQPHNASPRSRRGSFSDNPHNRPAGSAQYRSSQQPPFHHSLAQRPRSRSGQRASSPGRHGRGGNYGDEHQERRGSRDYGRGPYDNNGRMHDRGRGGYNNRSGGASSRTHQ</sequence>
<comment type="caution">
    <text evidence="2">The sequence shown here is derived from an EMBL/GenBank/DDBJ whole genome shotgun (WGS) entry which is preliminary data.</text>
</comment>
<dbReference type="AlphaFoldDB" id="A0AAD9G000"/>
<feature type="compositionally biased region" description="Basic and acidic residues" evidence="1">
    <location>
        <begin position="423"/>
        <end position="435"/>
    </location>
</feature>
<name>A0AAD9G000_9STRA</name>
<feature type="region of interest" description="Disordered" evidence="1">
    <location>
        <begin position="23"/>
        <end position="530"/>
    </location>
</feature>
<feature type="region of interest" description="Disordered" evidence="1">
    <location>
        <begin position="542"/>
        <end position="607"/>
    </location>
</feature>
<feature type="compositionally biased region" description="Basic and acidic residues" evidence="1">
    <location>
        <begin position="405"/>
        <end position="414"/>
    </location>
</feature>